<gene>
    <name evidence="2" type="ORF">JV38_13205</name>
    <name evidence="3" type="ORF">KU73_00830</name>
</gene>
<evidence type="ECO:0000256" key="1">
    <source>
        <dbReference type="SAM" id="Phobius"/>
    </source>
</evidence>
<organism evidence="2 4">
    <name type="scientific">Pectobacterium wasabiae</name>
    <dbReference type="NCBI Taxonomy" id="55208"/>
    <lineage>
        <taxon>Bacteria</taxon>
        <taxon>Pseudomonadati</taxon>
        <taxon>Pseudomonadota</taxon>
        <taxon>Gammaproteobacteria</taxon>
        <taxon>Enterobacterales</taxon>
        <taxon>Pectobacteriaceae</taxon>
        <taxon>Pectobacterium</taxon>
    </lineage>
</organism>
<keyword evidence="1" id="KW-1133">Transmembrane helix</keyword>
<comment type="caution">
    <text evidence="2">The sequence shown here is derived from an EMBL/GenBank/DDBJ whole genome shotgun (WGS) entry which is preliminary data.</text>
</comment>
<evidence type="ECO:0008006" key="6">
    <source>
        <dbReference type="Google" id="ProtNLM"/>
    </source>
</evidence>
<keyword evidence="1" id="KW-0812">Transmembrane</keyword>
<sequence>MLRQTAFGPFFSILVFSILCPLPLLFSIPSAFLFSIANGYRCVHINLLQKRYFLFVLSLNKTARSGWLFINRPMQNNE</sequence>
<proteinExistence type="predicted"/>
<dbReference type="Proteomes" id="UP000029257">
    <property type="component" value="Unassembled WGS sequence"/>
</dbReference>
<dbReference type="Proteomes" id="UP000029436">
    <property type="component" value="Unassembled WGS sequence"/>
</dbReference>
<feature type="transmembrane region" description="Helical" evidence="1">
    <location>
        <begin position="12"/>
        <end position="40"/>
    </location>
</feature>
<keyword evidence="5" id="KW-1185">Reference proteome</keyword>
<reference evidence="4 5" key="1">
    <citation type="submission" date="2014-08" db="EMBL/GenBank/DDBJ databases">
        <title>Genome sequences of NCPPB Pectobacterium isolates.</title>
        <authorList>
            <person name="Glover R.H."/>
            <person name="Sapp M."/>
            <person name="Elphinstone J."/>
        </authorList>
    </citation>
    <scope>NUCLEOTIDE SEQUENCE [LARGE SCALE GENOMIC DNA]</scope>
    <source>
        <strain evidence="2 4">NCPPB 3701</strain>
        <strain evidence="3 5">NCPPB3702</strain>
    </source>
</reference>
<name>A0AAW3ELB2_9GAMM</name>
<evidence type="ECO:0000313" key="2">
    <source>
        <dbReference type="EMBL" id="KFX05634.1"/>
    </source>
</evidence>
<accession>A0AAW3ELB2</accession>
<dbReference type="EMBL" id="JQOH01000001">
    <property type="protein sequence ID" value="KGA30488.1"/>
    <property type="molecule type" value="Genomic_DNA"/>
</dbReference>
<dbReference type="EMBL" id="JQHP01000006">
    <property type="protein sequence ID" value="KFX05634.1"/>
    <property type="molecule type" value="Genomic_DNA"/>
</dbReference>
<evidence type="ECO:0000313" key="5">
    <source>
        <dbReference type="Proteomes" id="UP000029436"/>
    </source>
</evidence>
<protein>
    <recommendedName>
        <fullName evidence="6">Secreted peptide</fullName>
    </recommendedName>
</protein>
<evidence type="ECO:0000313" key="3">
    <source>
        <dbReference type="EMBL" id="KGA30488.1"/>
    </source>
</evidence>
<evidence type="ECO:0000313" key="4">
    <source>
        <dbReference type="Proteomes" id="UP000029257"/>
    </source>
</evidence>
<keyword evidence="1" id="KW-0472">Membrane</keyword>
<dbReference type="AlphaFoldDB" id="A0AAW3ELB2"/>